<name>A0A6A6Y5T1_9PEZI</name>
<evidence type="ECO:0000313" key="3">
    <source>
        <dbReference type="RefSeq" id="XP_033571130.1"/>
    </source>
</evidence>
<gene>
    <name evidence="1 3" type="ORF">BDZ99DRAFT_575484</name>
</gene>
<evidence type="ECO:0000313" key="1">
    <source>
        <dbReference type="EMBL" id="KAF2804166.1"/>
    </source>
</evidence>
<evidence type="ECO:0000313" key="2">
    <source>
        <dbReference type="Proteomes" id="UP000504636"/>
    </source>
</evidence>
<feature type="non-terminal residue" evidence="1">
    <location>
        <position position="212"/>
    </location>
</feature>
<dbReference type="GeneID" id="54469365"/>
<dbReference type="RefSeq" id="XP_033571130.1">
    <property type="nucleotide sequence ID" value="XM_033728472.1"/>
</dbReference>
<reference evidence="1 3" key="1">
    <citation type="journal article" date="2020" name="Stud. Mycol.">
        <title>101 Dothideomycetes genomes: a test case for predicting lifestyles and emergence of pathogens.</title>
        <authorList>
            <person name="Haridas S."/>
            <person name="Albert R."/>
            <person name="Binder M."/>
            <person name="Bloem J."/>
            <person name="Labutti K."/>
            <person name="Salamov A."/>
            <person name="Andreopoulos B."/>
            <person name="Baker S."/>
            <person name="Barry K."/>
            <person name="Bills G."/>
            <person name="Bluhm B."/>
            <person name="Cannon C."/>
            <person name="Castanera R."/>
            <person name="Culley D."/>
            <person name="Daum C."/>
            <person name="Ezra D."/>
            <person name="Gonzalez J."/>
            <person name="Henrissat B."/>
            <person name="Kuo A."/>
            <person name="Liang C."/>
            <person name="Lipzen A."/>
            <person name="Lutzoni F."/>
            <person name="Magnuson J."/>
            <person name="Mondo S."/>
            <person name="Nolan M."/>
            <person name="Ohm R."/>
            <person name="Pangilinan J."/>
            <person name="Park H.-J."/>
            <person name="Ramirez L."/>
            <person name="Alfaro M."/>
            <person name="Sun H."/>
            <person name="Tritt A."/>
            <person name="Yoshinaga Y."/>
            <person name="Zwiers L.-H."/>
            <person name="Turgeon B."/>
            <person name="Goodwin S."/>
            <person name="Spatafora J."/>
            <person name="Crous P."/>
            <person name="Grigoriev I."/>
        </authorList>
    </citation>
    <scope>NUCLEOTIDE SEQUENCE</scope>
    <source>
        <strain evidence="1 3">CBS 304.34</strain>
    </source>
</reference>
<protein>
    <submittedName>
        <fullName evidence="1 3">Uncharacterized protein</fullName>
    </submittedName>
</protein>
<organism evidence="1">
    <name type="scientific">Mytilinidion resinicola</name>
    <dbReference type="NCBI Taxonomy" id="574789"/>
    <lineage>
        <taxon>Eukaryota</taxon>
        <taxon>Fungi</taxon>
        <taxon>Dikarya</taxon>
        <taxon>Ascomycota</taxon>
        <taxon>Pezizomycotina</taxon>
        <taxon>Dothideomycetes</taxon>
        <taxon>Pleosporomycetidae</taxon>
        <taxon>Mytilinidiales</taxon>
        <taxon>Mytilinidiaceae</taxon>
        <taxon>Mytilinidion</taxon>
    </lineage>
</organism>
<sequence>MWCGRPPNPDSSQSQHFRDAFFHRRYHPRGRWASPKGVPIDVLPRRIPRHLLIASLEDLWQTPMWLGPAMIQDASDGCASVTISTGTNRRWMLSISSQHSLHWWSEAGTLAGRSSPRNLRHLPQRSYCSPPCKHGYPTSTNGWDRPTDHRVPPSRYFYMCYNKHSAPCRRHSPTQCGPSRSNPFGCSSAHTHLYGWMRGSQSTPLVVNRRTL</sequence>
<dbReference type="EMBL" id="MU003714">
    <property type="protein sequence ID" value="KAF2804166.1"/>
    <property type="molecule type" value="Genomic_DNA"/>
</dbReference>
<dbReference type="Proteomes" id="UP000504636">
    <property type="component" value="Unplaced"/>
</dbReference>
<keyword evidence="2" id="KW-1185">Reference proteome</keyword>
<dbReference type="AlphaFoldDB" id="A0A6A6Y5T1"/>
<proteinExistence type="predicted"/>
<reference evidence="3" key="2">
    <citation type="submission" date="2020-04" db="EMBL/GenBank/DDBJ databases">
        <authorList>
            <consortium name="NCBI Genome Project"/>
        </authorList>
    </citation>
    <scope>NUCLEOTIDE SEQUENCE</scope>
    <source>
        <strain evidence="3">CBS 304.34</strain>
    </source>
</reference>
<reference evidence="3" key="3">
    <citation type="submission" date="2025-04" db="UniProtKB">
        <authorList>
            <consortium name="RefSeq"/>
        </authorList>
    </citation>
    <scope>IDENTIFICATION</scope>
    <source>
        <strain evidence="3">CBS 304.34</strain>
    </source>
</reference>
<accession>A0A6A6Y5T1</accession>